<dbReference type="SUPFAM" id="SSF53756">
    <property type="entry name" value="UDP-Glycosyltransferase/glycogen phosphorylase"/>
    <property type="match status" value="1"/>
</dbReference>
<dbReference type="UniPathway" id="UPA00958"/>
<dbReference type="PANTHER" id="PTHR42755:SF1">
    <property type="entry name" value="3-DEOXY-D-MANNO-OCTULOSONIC ACID TRANSFERASE, MITOCHONDRIAL-RELATED"/>
    <property type="match status" value="1"/>
</dbReference>
<dbReference type="PANTHER" id="PTHR42755">
    <property type="entry name" value="3-DEOXY-MANNO-OCTULOSONATE CYTIDYLYLTRANSFERASE"/>
    <property type="match status" value="1"/>
</dbReference>
<dbReference type="Proteomes" id="UP000006365">
    <property type="component" value="Chromosome"/>
</dbReference>
<dbReference type="Gene3D" id="3.40.50.11720">
    <property type="entry name" value="3-Deoxy-D-manno-octulosonic-acid transferase, N-terminal domain"/>
    <property type="match status" value="1"/>
</dbReference>
<dbReference type="EC" id="2.4.99.12" evidence="2 9"/>
<evidence type="ECO:0000313" key="12">
    <source>
        <dbReference type="Proteomes" id="UP000006365"/>
    </source>
</evidence>
<comment type="subcellular location">
    <subcellularLocation>
        <location evidence="9">Cell membrane</location>
    </subcellularLocation>
</comment>
<evidence type="ECO:0000256" key="9">
    <source>
        <dbReference type="RuleBase" id="RU365103"/>
    </source>
</evidence>
<evidence type="ECO:0000256" key="1">
    <source>
        <dbReference type="ARBA" id="ARBA00004713"/>
    </source>
</evidence>
<feature type="domain" description="3-deoxy-D-manno-octulosonic-acid transferase N-terminal" evidence="10">
    <location>
        <begin position="35"/>
        <end position="221"/>
    </location>
</feature>
<keyword evidence="4 9" id="KW-0808">Transferase</keyword>
<evidence type="ECO:0000313" key="11">
    <source>
        <dbReference type="EMBL" id="ADW18469.1"/>
    </source>
</evidence>
<evidence type="ECO:0000259" key="10">
    <source>
        <dbReference type="Pfam" id="PF04413"/>
    </source>
</evidence>
<evidence type="ECO:0000256" key="4">
    <source>
        <dbReference type="ARBA" id="ARBA00022679"/>
    </source>
</evidence>
<organism evidence="11 12">
    <name type="scientific">Desulfobulbus propionicus (strain ATCC 33891 / DSM 2032 / VKM B-1956 / 1pr3)</name>
    <dbReference type="NCBI Taxonomy" id="577650"/>
    <lineage>
        <taxon>Bacteria</taxon>
        <taxon>Pseudomonadati</taxon>
        <taxon>Thermodesulfobacteriota</taxon>
        <taxon>Desulfobulbia</taxon>
        <taxon>Desulfobulbales</taxon>
        <taxon>Desulfobulbaceae</taxon>
        <taxon>Desulfobulbus</taxon>
    </lineage>
</organism>
<feature type="site" description="Transition state stabilizer" evidence="8">
    <location>
        <position position="219"/>
    </location>
</feature>
<dbReference type="GO" id="GO:0009245">
    <property type="term" value="P:lipid A biosynthetic process"/>
    <property type="evidence" value="ECO:0007669"/>
    <property type="project" value="TreeGrafter"/>
</dbReference>
<keyword evidence="9" id="KW-1133">Transmembrane helix</keyword>
<keyword evidence="9" id="KW-0812">Transmembrane</keyword>
<keyword evidence="9" id="KW-0472">Membrane</keyword>
<dbReference type="InterPro" id="IPR039901">
    <property type="entry name" value="Kdotransferase"/>
</dbReference>
<evidence type="ECO:0000256" key="7">
    <source>
        <dbReference type="PIRSR" id="PIRSR639901-1"/>
    </source>
</evidence>
<dbReference type="Gene3D" id="3.40.50.2000">
    <property type="entry name" value="Glycogen Phosphorylase B"/>
    <property type="match status" value="1"/>
</dbReference>
<keyword evidence="9" id="KW-1003">Cell membrane</keyword>
<evidence type="ECO:0000256" key="6">
    <source>
        <dbReference type="ARBA" id="ARBA00049183"/>
    </source>
</evidence>
<dbReference type="Pfam" id="PF04413">
    <property type="entry name" value="Glycos_transf_N"/>
    <property type="match status" value="1"/>
</dbReference>
<protein>
    <recommendedName>
        <fullName evidence="3 9">3-deoxy-D-manno-octulosonic acid transferase</fullName>
        <shortName evidence="9">Kdo transferase</shortName>
        <ecNumber evidence="2 9">2.4.99.12</ecNumber>
    </recommendedName>
    <alternativeName>
        <fullName evidence="5 9">Lipid IV(A) 3-deoxy-D-manno-octulosonic acid transferase</fullName>
    </alternativeName>
</protein>
<dbReference type="GO" id="GO:0043842">
    <property type="term" value="F:Kdo transferase activity"/>
    <property type="evidence" value="ECO:0007669"/>
    <property type="project" value="UniProtKB-EC"/>
</dbReference>
<feature type="transmembrane region" description="Helical" evidence="9">
    <location>
        <begin position="6"/>
        <end position="28"/>
    </location>
</feature>
<dbReference type="InterPro" id="IPR038107">
    <property type="entry name" value="Glycos_transf_N_sf"/>
</dbReference>
<comment type="pathway">
    <text evidence="1 9">Bacterial outer membrane biogenesis; LPS core biosynthesis.</text>
</comment>
<evidence type="ECO:0000256" key="5">
    <source>
        <dbReference type="ARBA" id="ARBA00031445"/>
    </source>
</evidence>
<proteinExistence type="inferred from homology"/>
<comment type="catalytic activity">
    <reaction evidence="6 9">
        <text>lipid IVA (E. coli) + CMP-3-deoxy-beta-D-manno-octulosonate = alpha-Kdo-(2-&gt;6)-lipid IVA (E. coli) + CMP + H(+)</text>
        <dbReference type="Rhea" id="RHEA:28066"/>
        <dbReference type="ChEBI" id="CHEBI:15378"/>
        <dbReference type="ChEBI" id="CHEBI:58603"/>
        <dbReference type="ChEBI" id="CHEBI:60364"/>
        <dbReference type="ChEBI" id="CHEBI:60377"/>
        <dbReference type="ChEBI" id="CHEBI:85987"/>
        <dbReference type="EC" id="2.4.99.12"/>
    </reaction>
</comment>
<sequence length="444" mass="49397">MPLFSVLYTLLSTALFLCLLPLLPLIACREKYRRRLFQRLGFGLAARLRTLSPPPAGVPTIWIHALSVGEVTSALPLVRGVREHFPQARIIFSATTRAGNQVADKVLSPLVDALIAAPLDLGPVASFFIRSLRPDLFILVETDFWPHWLHCLARRNIPTLLVNGRISAPSFARYRRFAWLFRPMFQTFTLLSMQTKADTDKMVSLGLDPQQVTTLGNLKFDTSQLTEHQESRGDTVWLKQRYGFSTAAPLWICGSTHPGEEQPIFQVYRRLLADLPQLQLLLAPRNIERAKEIVALGREQGLACRRWTSGKDAQGPLLILDTIGELAGCYPMAEVVFIGGSLAPFGGHNPIEPAAAGVPVLFGPHMEDFAEIAAELHQRGGARQVDSTDALYVELRHLFADQAARRQMAEAAGLCVRLNRGVVGRHLEVISRLVARGKHHNRHE</sequence>
<dbReference type="RefSeq" id="WP_015725007.1">
    <property type="nucleotide sequence ID" value="NC_014972.1"/>
</dbReference>
<dbReference type="GO" id="GO:0005886">
    <property type="term" value="C:plasma membrane"/>
    <property type="evidence" value="ECO:0007669"/>
    <property type="project" value="UniProtKB-SubCell"/>
</dbReference>
<dbReference type="KEGG" id="dpr:Despr_2326"/>
<evidence type="ECO:0000256" key="2">
    <source>
        <dbReference type="ARBA" id="ARBA00012621"/>
    </source>
</evidence>
<evidence type="ECO:0000256" key="8">
    <source>
        <dbReference type="PIRSR" id="PIRSR639901-2"/>
    </source>
</evidence>
<accession>A0A7U3YN68</accession>
<keyword evidence="12" id="KW-1185">Reference proteome</keyword>
<feature type="active site" description="Proton acceptor" evidence="7">
    <location>
        <position position="70"/>
    </location>
</feature>
<dbReference type="GO" id="GO:0009244">
    <property type="term" value="P:lipopolysaccharide core region biosynthetic process"/>
    <property type="evidence" value="ECO:0007669"/>
    <property type="project" value="UniProtKB-UniRule"/>
</dbReference>
<comment type="similarity">
    <text evidence="9">Belongs to the glycosyltransferase group 1 family.</text>
</comment>
<feature type="site" description="Transition state stabilizer" evidence="8">
    <location>
        <position position="141"/>
    </location>
</feature>
<gene>
    <name evidence="11" type="ordered locus">Despr_2326</name>
</gene>
<dbReference type="EMBL" id="CP002364">
    <property type="protein sequence ID" value="ADW18469.1"/>
    <property type="molecule type" value="Genomic_DNA"/>
</dbReference>
<keyword evidence="9" id="KW-0448">Lipopolysaccharide biosynthesis</keyword>
<dbReference type="InterPro" id="IPR007507">
    <property type="entry name" value="Glycos_transf_N"/>
</dbReference>
<evidence type="ECO:0000256" key="3">
    <source>
        <dbReference type="ARBA" id="ARBA00019077"/>
    </source>
</evidence>
<name>A0A7U3YN68_DESPD</name>
<comment type="function">
    <text evidence="9">Involved in lipopolysaccharide (LPS) biosynthesis. Catalyzes the transfer of 3-deoxy-D-manno-octulosonate (Kdo) residue(s) from CMP-Kdo to lipid IV(A), the tetraacyldisaccharide-1,4'-bisphosphate precursor of lipid A.</text>
</comment>
<dbReference type="AlphaFoldDB" id="A0A7U3YN68"/>
<reference evidence="11 12" key="1">
    <citation type="journal article" date="2011" name="Stand. Genomic Sci.">
        <title>Complete genome sequence of Desulfobulbus propionicus type strain (1pr3).</title>
        <authorList>
            <person name="Pagani I."/>
            <person name="Lapidus A."/>
            <person name="Nolan M."/>
            <person name="Lucas S."/>
            <person name="Hammon N."/>
            <person name="Deshpande S."/>
            <person name="Cheng J.F."/>
            <person name="Chertkov O."/>
            <person name="Davenport K."/>
            <person name="Tapia R."/>
            <person name="Han C."/>
            <person name="Goodwin L."/>
            <person name="Pitluck S."/>
            <person name="Liolios K."/>
            <person name="Mavromatis K."/>
            <person name="Ivanova N."/>
            <person name="Mikhailova N."/>
            <person name="Pati A."/>
            <person name="Chen A."/>
            <person name="Palaniappan K."/>
            <person name="Land M."/>
            <person name="Hauser L."/>
            <person name="Chang Y.J."/>
            <person name="Jeffries C.D."/>
            <person name="Detter J.C."/>
            <person name="Brambilla E."/>
            <person name="Kannan K.P."/>
            <person name="Djao O.D."/>
            <person name="Rohde M."/>
            <person name="Pukall R."/>
            <person name="Spring S."/>
            <person name="Goker M."/>
            <person name="Sikorski J."/>
            <person name="Woyke T."/>
            <person name="Bristow J."/>
            <person name="Eisen J.A."/>
            <person name="Markowitz V."/>
            <person name="Hugenholtz P."/>
            <person name="Kyrpides N.C."/>
            <person name="Klenk H.P."/>
        </authorList>
    </citation>
    <scope>NUCLEOTIDE SEQUENCE [LARGE SCALE GENOMIC DNA]</scope>
    <source>
        <strain evidence="12">ATCC 33891 / DSM 2032 / 1pr3</strain>
    </source>
</reference>